<dbReference type="Pfam" id="PF00027">
    <property type="entry name" value="cNMP_binding"/>
    <property type="match status" value="1"/>
</dbReference>
<dbReference type="InterPro" id="IPR000595">
    <property type="entry name" value="cNMP-bd_dom"/>
</dbReference>
<evidence type="ECO:0000313" key="15">
    <source>
        <dbReference type="Proteomes" id="UP000681967"/>
    </source>
</evidence>
<keyword evidence="5" id="KW-0812">Transmembrane</keyword>
<accession>A0A8S3F034</accession>
<feature type="non-terminal residue" evidence="13">
    <location>
        <position position="1"/>
    </location>
</feature>
<dbReference type="Proteomes" id="UP000681720">
    <property type="component" value="Unassembled WGS sequence"/>
</dbReference>
<dbReference type="GO" id="GO:0016042">
    <property type="term" value="P:lipid catabolic process"/>
    <property type="evidence" value="ECO:0007669"/>
    <property type="project" value="UniProtKB-KW"/>
</dbReference>
<evidence type="ECO:0000256" key="11">
    <source>
        <dbReference type="ARBA" id="ARBA00023136"/>
    </source>
</evidence>
<dbReference type="EC" id="3.1.1.5" evidence="3"/>
<dbReference type="PROSITE" id="PS50042">
    <property type="entry name" value="CNMP_BINDING_3"/>
    <property type="match status" value="1"/>
</dbReference>
<dbReference type="FunFam" id="2.60.120.10:FF:000010">
    <property type="entry name" value="neuropathy target esterase isoform X1"/>
    <property type="match status" value="1"/>
</dbReference>
<dbReference type="GO" id="GO:0005789">
    <property type="term" value="C:endoplasmic reticulum membrane"/>
    <property type="evidence" value="ECO:0007669"/>
    <property type="project" value="UniProtKB-SubCell"/>
</dbReference>
<dbReference type="InterPro" id="IPR056556">
    <property type="entry name" value="NTE1_P-loop_dom"/>
</dbReference>
<comment type="caution">
    <text evidence="13">The sequence shown here is derived from an EMBL/GenBank/DDBJ whole genome shotgun (WGS) entry which is preliminary data.</text>
</comment>
<reference evidence="13" key="1">
    <citation type="submission" date="2021-02" db="EMBL/GenBank/DDBJ databases">
        <authorList>
            <person name="Nowell W R."/>
        </authorList>
    </citation>
    <scope>NUCLEOTIDE SEQUENCE</scope>
</reference>
<dbReference type="GO" id="GO:0004622">
    <property type="term" value="F:phosphatidylcholine lysophospholipase activity"/>
    <property type="evidence" value="ECO:0007669"/>
    <property type="project" value="UniProtKB-EC"/>
</dbReference>
<dbReference type="InterPro" id="IPR018490">
    <property type="entry name" value="cNMP-bd_dom_sf"/>
</dbReference>
<dbReference type="InterPro" id="IPR014710">
    <property type="entry name" value="RmlC-like_jellyroll"/>
</dbReference>
<comment type="similarity">
    <text evidence="2">Belongs to the NTE family.</text>
</comment>
<dbReference type="AlphaFoldDB" id="A0A8S3F034"/>
<evidence type="ECO:0000256" key="6">
    <source>
        <dbReference type="ARBA" id="ARBA00022801"/>
    </source>
</evidence>
<feature type="domain" description="Cyclic nucleotide-binding" evidence="12">
    <location>
        <begin position="29"/>
        <end position="109"/>
    </location>
</feature>
<evidence type="ECO:0000313" key="14">
    <source>
        <dbReference type="EMBL" id="CAF5189372.1"/>
    </source>
</evidence>
<dbReference type="Pfam" id="PF24179">
    <property type="entry name" value="NTE_Ploop"/>
    <property type="match status" value="1"/>
</dbReference>
<keyword evidence="9" id="KW-1133">Transmembrane helix</keyword>
<name>A0A8S3F034_9BILA</name>
<dbReference type="CDD" id="cd00038">
    <property type="entry name" value="CAP_ED"/>
    <property type="match status" value="1"/>
</dbReference>
<dbReference type="SUPFAM" id="SSF51206">
    <property type="entry name" value="cAMP-binding domain-like"/>
    <property type="match status" value="1"/>
</dbReference>
<evidence type="ECO:0000256" key="4">
    <source>
        <dbReference type="ARBA" id="ARBA00022553"/>
    </source>
</evidence>
<keyword evidence="6" id="KW-0378">Hydrolase</keyword>
<keyword evidence="7" id="KW-0256">Endoplasmic reticulum</keyword>
<keyword evidence="11" id="KW-0472">Membrane</keyword>
<sequence length="235" mass="26314">MRVQPNLVLPIAAMMVQRMSPLVRQIDFALEWMLVEAGKALYRQDSKPQNVYIVLNGRVRSVLLAQDKKRRELIGENGRGEMVGLIEVLMEMPRQSTTIAVRDTELAVIPSGLLNYIKWRHPRVVSHLIHVLSQKIYGTMQNTLTNGVGLAMPLADDEFQDQATVINKNLSTVAIVAASDDVPLDAFTCELVHSLIAIGPTLHLTQQLIIDRFGVSAFESINDYRLSAWLGQQEE</sequence>
<dbReference type="Proteomes" id="UP000681967">
    <property type="component" value="Unassembled WGS sequence"/>
</dbReference>
<evidence type="ECO:0000256" key="5">
    <source>
        <dbReference type="ARBA" id="ARBA00022692"/>
    </source>
</evidence>
<evidence type="ECO:0000256" key="3">
    <source>
        <dbReference type="ARBA" id="ARBA00013274"/>
    </source>
</evidence>
<keyword evidence="10" id="KW-0443">Lipid metabolism</keyword>
<evidence type="ECO:0000259" key="12">
    <source>
        <dbReference type="PROSITE" id="PS50042"/>
    </source>
</evidence>
<evidence type="ECO:0000256" key="9">
    <source>
        <dbReference type="ARBA" id="ARBA00022989"/>
    </source>
</evidence>
<evidence type="ECO:0000256" key="10">
    <source>
        <dbReference type="ARBA" id="ARBA00023098"/>
    </source>
</evidence>
<comment type="subcellular location">
    <subcellularLocation>
        <location evidence="1">Endoplasmic reticulum membrane</location>
        <topology evidence="1">Single-pass membrane protein</topology>
    </subcellularLocation>
</comment>
<dbReference type="EMBL" id="CAJOBH010237209">
    <property type="protein sequence ID" value="CAF5095608.1"/>
    <property type="molecule type" value="Genomic_DNA"/>
</dbReference>
<dbReference type="EMBL" id="CAJOBJ010336296">
    <property type="protein sequence ID" value="CAF5189372.1"/>
    <property type="molecule type" value="Genomic_DNA"/>
</dbReference>
<keyword evidence="8" id="KW-0442">Lipid degradation</keyword>
<evidence type="ECO:0000256" key="7">
    <source>
        <dbReference type="ARBA" id="ARBA00022824"/>
    </source>
</evidence>
<gene>
    <name evidence="13" type="ORF">BYL167_LOCUS63723</name>
    <name evidence="14" type="ORF">GIL414_LOCUS72400</name>
</gene>
<keyword evidence="4" id="KW-0597">Phosphoprotein</keyword>
<evidence type="ECO:0000256" key="1">
    <source>
        <dbReference type="ARBA" id="ARBA00004389"/>
    </source>
</evidence>
<evidence type="ECO:0000256" key="2">
    <source>
        <dbReference type="ARBA" id="ARBA00006636"/>
    </source>
</evidence>
<protein>
    <recommendedName>
        <fullName evidence="3">lysophospholipase</fullName>
        <ecNumber evidence="3">3.1.1.5</ecNumber>
    </recommendedName>
</protein>
<evidence type="ECO:0000256" key="8">
    <source>
        <dbReference type="ARBA" id="ARBA00022963"/>
    </source>
</evidence>
<organism evidence="13 15">
    <name type="scientific">Rotaria magnacalcarata</name>
    <dbReference type="NCBI Taxonomy" id="392030"/>
    <lineage>
        <taxon>Eukaryota</taxon>
        <taxon>Metazoa</taxon>
        <taxon>Spiralia</taxon>
        <taxon>Gnathifera</taxon>
        <taxon>Rotifera</taxon>
        <taxon>Eurotatoria</taxon>
        <taxon>Bdelloidea</taxon>
        <taxon>Philodinida</taxon>
        <taxon>Philodinidae</taxon>
        <taxon>Rotaria</taxon>
    </lineage>
</organism>
<dbReference type="Gene3D" id="2.60.120.10">
    <property type="entry name" value="Jelly Rolls"/>
    <property type="match status" value="1"/>
</dbReference>
<proteinExistence type="inferred from homology"/>
<evidence type="ECO:0000313" key="13">
    <source>
        <dbReference type="EMBL" id="CAF5095608.1"/>
    </source>
</evidence>